<protein>
    <recommendedName>
        <fullName evidence="2">Peptidase S1 domain-containing protein</fullName>
    </recommendedName>
</protein>
<dbReference type="GO" id="GO:0006508">
    <property type="term" value="P:proteolysis"/>
    <property type="evidence" value="ECO:0007669"/>
    <property type="project" value="InterPro"/>
</dbReference>
<evidence type="ECO:0000313" key="4">
    <source>
        <dbReference type="Proteomes" id="UP000708208"/>
    </source>
</evidence>
<dbReference type="AlphaFoldDB" id="A0A8J2P7B8"/>
<proteinExistence type="predicted"/>
<organism evidence="3 4">
    <name type="scientific">Allacma fusca</name>
    <dbReference type="NCBI Taxonomy" id="39272"/>
    <lineage>
        <taxon>Eukaryota</taxon>
        <taxon>Metazoa</taxon>
        <taxon>Ecdysozoa</taxon>
        <taxon>Arthropoda</taxon>
        <taxon>Hexapoda</taxon>
        <taxon>Collembola</taxon>
        <taxon>Symphypleona</taxon>
        <taxon>Sminthuridae</taxon>
        <taxon>Allacma</taxon>
    </lineage>
</organism>
<dbReference type="Pfam" id="PF00089">
    <property type="entry name" value="Trypsin"/>
    <property type="match status" value="1"/>
</dbReference>
<evidence type="ECO:0000313" key="3">
    <source>
        <dbReference type="EMBL" id="CAG7727011.1"/>
    </source>
</evidence>
<dbReference type="EMBL" id="CAJVCH010143019">
    <property type="protein sequence ID" value="CAG7727011.1"/>
    <property type="molecule type" value="Genomic_DNA"/>
</dbReference>
<feature type="region of interest" description="Disordered" evidence="1">
    <location>
        <begin position="101"/>
        <end position="131"/>
    </location>
</feature>
<name>A0A8J2P7B8_9HEXA</name>
<dbReference type="Proteomes" id="UP000708208">
    <property type="component" value="Unassembled WGS sequence"/>
</dbReference>
<sequence length="131" mass="14161">MGKGTTKGDSGSALICYDEKGPYATGVVSWGPKAGEVLPLTLLSTAMARNMNDTKEERITQNFFGNGIFHGGQITLDQWFSNLPWNFFSSSGVNQLVPAPGEEKPYSAPTTIYPHDVPVAHDPPVDGPEEY</sequence>
<reference evidence="3" key="1">
    <citation type="submission" date="2021-06" db="EMBL/GenBank/DDBJ databases">
        <authorList>
            <person name="Hodson N. C."/>
            <person name="Mongue J. A."/>
            <person name="Jaron S. K."/>
        </authorList>
    </citation>
    <scope>NUCLEOTIDE SEQUENCE</scope>
</reference>
<comment type="caution">
    <text evidence="3">The sequence shown here is derived from an EMBL/GenBank/DDBJ whole genome shotgun (WGS) entry which is preliminary data.</text>
</comment>
<dbReference type="InterPro" id="IPR001254">
    <property type="entry name" value="Trypsin_dom"/>
</dbReference>
<feature type="domain" description="Peptidase S1" evidence="2">
    <location>
        <begin position="2"/>
        <end position="34"/>
    </location>
</feature>
<dbReference type="GO" id="GO:0004252">
    <property type="term" value="F:serine-type endopeptidase activity"/>
    <property type="evidence" value="ECO:0007669"/>
    <property type="project" value="InterPro"/>
</dbReference>
<gene>
    <name evidence="3" type="ORF">AFUS01_LOCUS15883</name>
</gene>
<evidence type="ECO:0000259" key="2">
    <source>
        <dbReference type="Pfam" id="PF00089"/>
    </source>
</evidence>
<accession>A0A8J2P7B8</accession>
<evidence type="ECO:0000256" key="1">
    <source>
        <dbReference type="SAM" id="MobiDB-lite"/>
    </source>
</evidence>
<keyword evidence="4" id="KW-1185">Reference proteome</keyword>